<reference evidence="2" key="1">
    <citation type="submission" date="2016-10" db="EMBL/GenBank/DDBJ databases">
        <title>Genome sequence of Streptomyces mangrovisoli MUSC 149.</title>
        <authorList>
            <person name="Lee L.-H."/>
            <person name="Ser H.-L."/>
        </authorList>
    </citation>
    <scope>NUCLEOTIDE SEQUENCE [LARGE SCALE GENOMIC DNA]</scope>
    <source>
        <strain evidence="2">MUSC 149</strain>
    </source>
</reference>
<dbReference type="RefSeq" id="WP_046584370.1">
    <property type="nucleotide sequence ID" value="NZ_LAVA02000016.1"/>
</dbReference>
<evidence type="ECO:0000313" key="3">
    <source>
        <dbReference type="Proteomes" id="UP000034196"/>
    </source>
</evidence>
<evidence type="ECO:0000259" key="1">
    <source>
        <dbReference type="Pfam" id="PF01261"/>
    </source>
</evidence>
<name>A0A1J4P0Q2_9ACTN</name>
<gene>
    <name evidence="2" type="ORF">WN71_007690</name>
</gene>
<dbReference type="PANTHER" id="PTHR12110:SF21">
    <property type="entry name" value="XYLOSE ISOMERASE-LIKE TIM BARREL DOMAIN-CONTAINING PROTEIN"/>
    <property type="match status" value="1"/>
</dbReference>
<organism evidence="2 3">
    <name type="scientific">Streptomyces mangrovisoli</name>
    <dbReference type="NCBI Taxonomy" id="1428628"/>
    <lineage>
        <taxon>Bacteria</taxon>
        <taxon>Bacillati</taxon>
        <taxon>Actinomycetota</taxon>
        <taxon>Actinomycetes</taxon>
        <taxon>Kitasatosporales</taxon>
        <taxon>Streptomycetaceae</taxon>
        <taxon>Streptomyces</taxon>
    </lineage>
</organism>
<comment type="caution">
    <text evidence="2">The sequence shown here is derived from an EMBL/GenBank/DDBJ whole genome shotgun (WGS) entry which is preliminary data.</text>
</comment>
<sequence>MTDTAGTLAEPGAARQPVTLFTGQWADLPFEEVARLAAEWGYDGLEIAASGDHLDLARAEDDPAYLPAKRAVLDRYGLKVWAISHHLGGQAVCDDPIDFRHQAILRPSVWGDGDEEGVRRRAAEDMKRAARVARSLGADTVVGFTGSKIWKYVAMFPPVPQSVIDDGYEDFARRWNPILDVFDAEGVRFAHEVHPSEIAYDHWTSVRAVEAVDHRAAFGFNWDPSHMLWQGIDTVGFLTDFADRIYHVDCKDTRIRPRTGRAGILGSHLPWGDPRRRWDFVSVGHGDVPWEDAFRALAHIGYRGPVSVEWEDAGMDRLHGAAEAVHRIKAALWPLPEAAFDSAFSNQ</sequence>
<evidence type="ECO:0000313" key="2">
    <source>
        <dbReference type="EMBL" id="OIJ68305.1"/>
    </source>
</evidence>
<dbReference type="Gene3D" id="3.20.20.150">
    <property type="entry name" value="Divalent-metal-dependent TIM barrel enzymes"/>
    <property type="match status" value="1"/>
</dbReference>
<dbReference type="AlphaFoldDB" id="A0A1J4P0Q2"/>
<protein>
    <submittedName>
        <fullName evidence="2">AP endonuclease</fullName>
    </submittedName>
</protein>
<dbReference type="Pfam" id="PF01261">
    <property type="entry name" value="AP_endonuc_2"/>
    <property type="match status" value="1"/>
</dbReference>
<keyword evidence="2" id="KW-0540">Nuclease</keyword>
<dbReference type="InterPro" id="IPR036237">
    <property type="entry name" value="Xyl_isomerase-like_sf"/>
</dbReference>
<keyword evidence="3" id="KW-1185">Reference proteome</keyword>
<dbReference type="GO" id="GO:0004519">
    <property type="term" value="F:endonuclease activity"/>
    <property type="evidence" value="ECO:0007669"/>
    <property type="project" value="UniProtKB-KW"/>
</dbReference>
<dbReference type="EMBL" id="LAVA02000016">
    <property type="protein sequence ID" value="OIJ68305.1"/>
    <property type="molecule type" value="Genomic_DNA"/>
</dbReference>
<dbReference type="STRING" id="1428628.WN71_007690"/>
<dbReference type="PANTHER" id="PTHR12110">
    <property type="entry name" value="HYDROXYPYRUVATE ISOMERASE"/>
    <property type="match status" value="1"/>
</dbReference>
<dbReference type="Proteomes" id="UP000034196">
    <property type="component" value="Unassembled WGS sequence"/>
</dbReference>
<feature type="domain" description="Xylose isomerase-like TIM barrel" evidence="1">
    <location>
        <begin position="35"/>
        <end position="329"/>
    </location>
</feature>
<accession>A0A1J4P0Q2</accession>
<keyword evidence="2" id="KW-0255">Endonuclease</keyword>
<dbReference type="SUPFAM" id="SSF51658">
    <property type="entry name" value="Xylose isomerase-like"/>
    <property type="match status" value="1"/>
</dbReference>
<keyword evidence="2" id="KW-0378">Hydrolase</keyword>
<proteinExistence type="predicted"/>
<dbReference type="InterPro" id="IPR013022">
    <property type="entry name" value="Xyl_isomerase-like_TIM-brl"/>
</dbReference>
<dbReference type="InterPro" id="IPR050312">
    <property type="entry name" value="IolE/XylAMocC-like"/>
</dbReference>